<protein>
    <submittedName>
        <fullName evidence="3">Cupredoxin domain-containing protein</fullName>
    </submittedName>
</protein>
<dbReference type="Proteomes" id="UP001596505">
    <property type="component" value="Unassembled WGS sequence"/>
</dbReference>
<evidence type="ECO:0000313" key="4">
    <source>
        <dbReference type="Proteomes" id="UP001596505"/>
    </source>
</evidence>
<name>A0ABW2Q064_9BACL</name>
<dbReference type="SUPFAM" id="SSF49503">
    <property type="entry name" value="Cupredoxins"/>
    <property type="match status" value="1"/>
</dbReference>
<comment type="caution">
    <text evidence="3">The sequence shown here is derived from an EMBL/GenBank/DDBJ whole genome shotgun (WGS) entry which is preliminary data.</text>
</comment>
<dbReference type="EMBL" id="JBHTCO010000012">
    <property type="protein sequence ID" value="MFC7393390.1"/>
    <property type="molecule type" value="Genomic_DNA"/>
</dbReference>
<feature type="domain" description="EfeO-type cupredoxin-like" evidence="2">
    <location>
        <begin position="16"/>
        <end position="108"/>
    </location>
</feature>
<evidence type="ECO:0000259" key="2">
    <source>
        <dbReference type="Pfam" id="PF13473"/>
    </source>
</evidence>
<accession>A0ABW2Q064</accession>
<evidence type="ECO:0000313" key="3">
    <source>
        <dbReference type="EMBL" id="MFC7393390.1"/>
    </source>
</evidence>
<organism evidence="3 4">
    <name type="scientific">Scopulibacillus cellulosilyticus</name>
    <dbReference type="NCBI Taxonomy" id="2665665"/>
    <lineage>
        <taxon>Bacteria</taxon>
        <taxon>Bacillati</taxon>
        <taxon>Bacillota</taxon>
        <taxon>Bacilli</taxon>
        <taxon>Bacillales</taxon>
        <taxon>Sporolactobacillaceae</taxon>
        <taxon>Scopulibacillus</taxon>
    </lineage>
</organism>
<proteinExistence type="predicted"/>
<dbReference type="Pfam" id="PF13473">
    <property type="entry name" value="Cupredoxin_1"/>
    <property type="match status" value="1"/>
</dbReference>
<dbReference type="RefSeq" id="WP_380965876.1">
    <property type="nucleotide sequence ID" value="NZ_JBHTCO010000012.1"/>
</dbReference>
<gene>
    <name evidence="3" type="ORF">ACFQRG_10515</name>
</gene>
<dbReference type="Gene3D" id="2.60.40.420">
    <property type="entry name" value="Cupredoxins - blue copper proteins"/>
    <property type="match status" value="1"/>
</dbReference>
<dbReference type="InterPro" id="IPR008972">
    <property type="entry name" value="Cupredoxin"/>
</dbReference>
<feature type="signal peptide" evidence="1">
    <location>
        <begin position="1"/>
        <end position="20"/>
    </location>
</feature>
<evidence type="ECO:0000256" key="1">
    <source>
        <dbReference type="SAM" id="SignalP"/>
    </source>
</evidence>
<dbReference type="InterPro" id="IPR028096">
    <property type="entry name" value="EfeO_Cupredoxin"/>
</dbReference>
<sequence>MKKSLVLCVSIVMVMIFALSACGSANNSSNAQSKDQKVAKTLNITATDFKFNKQTYKVPANKNIKINFQSKQGTHGLGIDGTKVDIEGKGSTVVKLKPGTYHVHCTVPCGNGHGDMKAEIIAQ</sequence>
<dbReference type="PROSITE" id="PS51257">
    <property type="entry name" value="PROKAR_LIPOPROTEIN"/>
    <property type="match status" value="1"/>
</dbReference>
<feature type="chain" id="PRO_5046950989" evidence="1">
    <location>
        <begin position="21"/>
        <end position="123"/>
    </location>
</feature>
<keyword evidence="1" id="KW-0732">Signal</keyword>
<keyword evidence="4" id="KW-1185">Reference proteome</keyword>
<reference evidence="4" key="1">
    <citation type="journal article" date="2019" name="Int. J. Syst. Evol. Microbiol.">
        <title>The Global Catalogue of Microorganisms (GCM) 10K type strain sequencing project: providing services to taxonomists for standard genome sequencing and annotation.</title>
        <authorList>
            <consortium name="The Broad Institute Genomics Platform"/>
            <consortium name="The Broad Institute Genome Sequencing Center for Infectious Disease"/>
            <person name="Wu L."/>
            <person name="Ma J."/>
        </authorList>
    </citation>
    <scope>NUCLEOTIDE SEQUENCE [LARGE SCALE GENOMIC DNA]</scope>
    <source>
        <strain evidence="4">CGMCC 1.16305</strain>
    </source>
</reference>